<dbReference type="GO" id="GO:0043165">
    <property type="term" value="P:Gram-negative-bacterium-type cell outer membrane assembly"/>
    <property type="evidence" value="ECO:0007669"/>
    <property type="project" value="InterPro"/>
</dbReference>
<evidence type="ECO:0000256" key="3">
    <source>
        <dbReference type="ARBA" id="ARBA00022764"/>
    </source>
</evidence>
<evidence type="ECO:0000313" key="9">
    <source>
        <dbReference type="EMBL" id="RNF60309.1"/>
    </source>
</evidence>
<reference evidence="9" key="1">
    <citation type="submission" date="2018-10" db="EMBL/GenBank/DDBJ databases">
        <title>Acidithiobacillus sulfuriphilus sp. nov.: an extremely acidophilic sulfur-oxidizing chemolithotroph isolated from a neutral pH environment.</title>
        <authorList>
            <person name="Falagan C."/>
            <person name="Moya-Beltran A."/>
            <person name="Quatrini R."/>
            <person name="Johnson D.B."/>
        </authorList>
    </citation>
    <scope>NUCLEOTIDE SEQUENCE [LARGE SCALE GENOMIC DNA]</scope>
    <source>
        <strain evidence="9">CJ-2</strain>
    </source>
</reference>
<evidence type="ECO:0000256" key="7">
    <source>
        <dbReference type="HAMAP-Rule" id="MF_01183"/>
    </source>
</evidence>
<dbReference type="InterPro" id="IPR023034">
    <property type="entry name" value="PPIase_SurA"/>
</dbReference>
<evidence type="ECO:0000256" key="1">
    <source>
        <dbReference type="ARBA" id="ARBA00022729"/>
    </source>
</evidence>
<dbReference type="InterPro" id="IPR023058">
    <property type="entry name" value="PPIase_PpiC_CS"/>
</dbReference>
<feature type="chain" id="PRO_5018341057" description="Chaperone SurA" evidence="7">
    <location>
        <begin position="26"/>
        <end position="478"/>
    </location>
</feature>
<dbReference type="GO" id="GO:0051082">
    <property type="term" value="F:unfolded protein binding"/>
    <property type="evidence" value="ECO:0007669"/>
    <property type="project" value="UniProtKB-UniRule"/>
</dbReference>
<dbReference type="HAMAP" id="MF_01183">
    <property type="entry name" value="Chaperone_SurA"/>
    <property type="match status" value="1"/>
</dbReference>
<keyword evidence="3 7" id="KW-0574">Periplasm</keyword>
<keyword evidence="2 7" id="KW-0677">Repeat</keyword>
<dbReference type="Gene3D" id="3.10.50.40">
    <property type="match status" value="2"/>
</dbReference>
<dbReference type="EMBL" id="RIZI01000176">
    <property type="protein sequence ID" value="RNF60309.1"/>
    <property type="molecule type" value="Genomic_DNA"/>
</dbReference>
<comment type="caution">
    <text evidence="9">The sequence shown here is derived from an EMBL/GenBank/DDBJ whole genome shotgun (WGS) entry which is preliminary data.</text>
</comment>
<dbReference type="InterPro" id="IPR027304">
    <property type="entry name" value="Trigger_fact/SurA_dom_sf"/>
</dbReference>
<name>A0A3M8QVJ0_9PROT</name>
<organism evidence="9">
    <name type="scientific">Acidithiobacillus sulfuriphilus</name>
    <dbReference type="NCBI Taxonomy" id="1867749"/>
    <lineage>
        <taxon>Bacteria</taxon>
        <taxon>Pseudomonadati</taxon>
        <taxon>Pseudomonadota</taxon>
        <taxon>Acidithiobacillia</taxon>
        <taxon>Acidithiobacillales</taxon>
        <taxon>Acidithiobacillaceae</taxon>
        <taxon>Acidithiobacillus</taxon>
    </lineage>
</organism>
<feature type="signal peptide" evidence="7">
    <location>
        <begin position="1"/>
        <end position="25"/>
    </location>
</feature>
<evidence type="ECO:0000256" key="6">
    <source>
        <dbReference type="ARBA" id="ARBA00023235"/>
    </source>
</evidence>
<dbReference type="PANTHER" id="PTHR47637:SF1">
    <property type="entry name" value="CHAPERONE SURA"/>
    <property type="match status" value="1"/>
</dbReference>
<dbReference type="Pfam" id="PF09312">
    <property type="entry name" value="SurA_N"/>
    <property type="match status" value="1"/>
</dbReference>
<dbReference type="InterPro" id="IPR000297">
    <property type="entry name" value="PPIase_PpiC"/>
</dbReference>
<keyword evidence="6 7" id="KW-0413">Isomerase</keyword>
<dbReference type="SUPFAM" id="SSF109998">
    <property type="entry name" value="Triger factor/SurA peptide-binding domain-like"/>
    <property type="match status" value="1"/>
</dbReference>
<dbReference type="Pfam" id="PF00639">
    <property type="entry name" value="Rotamase"/>
    <property type="match status" value="2"/>
</dbReference>
<feature type="domain" description="PpiC" evidence="8">
    <location>
        <begin position="217"/>
        <end position="318"/>
    </location>
</feature>
<gene>
    <name evidence="7" type="primary">surA</name>
    <name evidence="9" type="ORF">EC580_09565</name>
</gene>
<keyword evidence="1 7" id="KW-0732">Signal</keyword>
<comment type="function">
    <text evidence="7">Chaperone involved in the correct folding and assembly of outer membrane proteins. Recognizes specific patterns of aromatic residues and the orientation of their side chains, which are found more frequently in integral outer membrane proteins. May act in both early periplasmic and late outer membrane-associated steps of protein maturation.</text>
</comment>
<dbReference type="InterPro" id="IPR015391">
    <property type="entry name" value="SurA_N"/>
</dbReference>
<evidence type="ECO:0000256" key="5">
    <source>
        <dbReference type="ARBA" id="ARBA00023186"/>
    </source>
</evidence>
<dbReference type="SUPFAM" id="SSF54534">
    <property type="entry name" value="FKBP-like"/>
    <property type="match status" value="2"/>
</dbReference>
<dbReference type="Gene3D" id="1.10.4030.10">
    <property type="entry name" value="Porin chaperone SurA, peptide-binding domain"/>
    <property type="match status" value="1"/>
</dbReference>
<keyword evidence="5 7" id="KW-0143">Chaperone</keyword>
<dbReference type="InterPro" id="IPR050280">
    <property type="entry name" value="OMP_Chaperone_SurA"/>
</dbReference>
<dbReference type="GO" id="GO:0042277">
    <property type="term" value="F:peptide binding"/>
    <property type="evidence" value="ECO:0007669"/>
    <property type="project" value="InterPro"/>
</dbReference>
<dbReference type="GO" id="GO:0006457">
    <property type="term" value="P:protein folding"/>
    <property type="evidence" value="ECO:0007669"/>
    <property type="project" value="UniProtKB-UniRule"/>
</dbReference>
<feature type="domain" description="PpiC" evidence="8">
    <location>
        <begin position="326"/>
        <end position="425"/>
    </location>
</feature>
<evidence type="ECO:0000256" key="2">
    <source>
        <dbReference type="ARBA" id="ARBA00022737"/>
    </source>
</evidence>
<proteinExistence type="inferred from homology"/>
<comment type="subcellular location">
    <subcellularLocation>
        <location evidence="7">Periplasm</location>
    </subcellularLocation>
    <text evidence="7">Is capable of associating with the outer membrane.</text>
</comment>
<evidence type="ECO:0000259" key="8">
    <source>
        <dbReference type="PROSITE" id="PS50198"/>
    </source>
</evidence>
<accession>A0A3M8QVJ0</accession>
<comment type="catalytic activity">
    <reaction evidence="7">
        <text>[protein]-peptidylproline (omega=180) = [protein]-peptidylproline (omega=0)</text>
        <dbReference type="Rhea" id="RHEA:16237"/>
        <dbReference type="Rhea" id="RHEA-COMP:10747"/>
        <dbReference type="Rhea" id="RHEA-COMP:10748"/>
        <dbReference type="ChEBI" id="CHEBI:83833"/>
        <dbReference type="ChEBI" id="CHEBI:83834"/>
        <dbReference type="EC" id="5.2.1.8"/>
    </reaction>
</comment>
<comment type="domain">
    <text evidence="7">The PPIase activity resides only in the second parvulin domain. The N-terminal region and the C-terminal tail are necessary and sufficient for the chaperone activity of SurA. The PPIase activity is dispensable for SurA to function as a chaperone. The N-terminal region and the C-terminal tail are also required for porin recognition.</text>
</comment>
<sequence length="478" mass="52281" precursor="true">MLLPRRPILATLSLALLTAPSFCWAEAPFLNRDTLIAPAPQVAQPQAEQRTFSATSSQTPQVTPLPSNLETLDKVVAVVNDEIITSTQLAQRVEAIRARLQGQDAGQMPPEDVLRRQVLQQMILQDVELQIAHRAGIQVDKATLDQAIANLARANNLTPDQLRQALVNQGQSWETFTADLKNRILVDRLTQQEVESRVHVSPDEVKTFASQLKEIGGLSFDLQQIFIALPDNPTPDAVSAARQQAEKIREQLVAGASFTRLATAVSNGRDALQGGRLGWVKAGELPPSIAQILLQVKAGEISPIIPGPTGFHIFKVLDMKRAAPTVTEVKAAVIFLRAGNGLQLQEAEARARDIQQALEGGTRFSELARSYSQDPATAAKGGEVGWVAPGQLPDVLERTLLSLAPDAVSDPIRTADGLYLLQSQGQRQEPVGEQQVMAAARMQLYNRMVRERMEEWQRRIRDGAYVEILDPSLRAVTA</sequence>
<dbReference type="EC" id="5.2.1.8" evidence="7"/>
<dbReference type="GO" id="GO:0003755">
    <property type="term" value="F:peptidyl-prolyl cis-trans isomerase activity"/>
    <property type="evidence" value="ECO:0007669"/>
    <property type="project" value="UniProtKB-UniRule"/>
</dbReference>
<dbReference type="PANTHER" id="PTHR47637">
    <property type="entry name" value="CHAPERONE SURA"/>
    <property type="match status" value="1"/>
</dbReference>
<dbReference type="PROSITE" id="PS50198">
    <property type="entry name" value="PPIC_PPIASE_2"/>
    <property type="match status" value="2"/>
</dbReference>
<dbReference type="InterPro" id="IPR046357">
    <property type="entry name" value="PPIase_dom_sf"/>
</dbReference>
<dbReference type="RefSeq" id="WP_123104491.1">
    <property type="nucleotide sequence ID" value="NZ_CP127527.1"/>
</dbReference>
<dbReference type="AlphaFoldDB" id="A0A3M8QVJ0"/>
<keyword evidence="4 7" id="KW-0697">Rotamase</keyword>
<dbReference type="PROSITE" id="PS01096">
    <property type="entry name" value="PPIC_PPIASE_1"/>
    <property type="match status" value="1"/>
</dbReference>
<protein>
    <recommendedName>
        <fullName evidence="7">Chaperone SurA</fullName>
    </recommendedName>
    <alternativeName>
        <fullName evidence="7">Peptidyl-prolyl cis-trans isomerase SurA</fullName>
        <shortName evidence="7">PPIase SurA</shortName>
        <ecNumber evidence="7">5.2.1.8</ecNumber>
    </alternativeName>
    <alternativeName>
        <fullName evidence="7">Rotamase SurA</fullName>
    </alternativeName>
</protein>
<evidence type="ECO:0000256" key="4">
    <source>
        <dbReference type="ARBA" id="ARBA00023110"/>
    </source>
</evidence>
<dbReference type="GO" id="GO:0030288">
    <property type="term" value="C:outer membrane-bounded periplasmic space"/>
    <property type="evidence" value="ECO:0007669"/>
    <property type="project" value="InterPro"/>
</dbReference>
<dbReference type="GO" id="GO:0050821">
    <property type="term" value="P:protein stabilization"/>
    <property type="evidence" value="ECO:0007669"/>
    <property type="project" value="InterPro"/>
</dbReference>
<dbReference type="OrthoDB" id="14196at2"/>